<reference evidence="2 3" key="1">
    <citation type="submission" date="2020-01" db="EMBL/GenBank/DDBJ databases">
        <authorList>
            <consortium name="DOE Joint Genome Institute"/>
            <person name="Haridas S."/>
            <person name="Albert R."/>
            <person name="Binder M."/>
            <person name="Bloem J."/>
            <person name="Labutti K."/>
            <person name="Salamov A."/>
            <person name="Andreopoulos B."/>
            <person name="Baker S.E."/>
            <person name="Barry K."/>
            <person name="Bills G."/>
            <person name="Bluhm B.H."/>
            <person name="Cannon C."/>
            <person name="Castanera R."/>
            <person name="Culley D.E."/>
            <person name="Daum C."/>
            <person name="Ezra D."/>
            <person name="Gonzalez J.B."/>
            <person name="Henrissat B."/>
            <person name="Kuo A."/>
            <person name="Liang C."/>
            <person name="Lipzen A."/>
            <person name="Lutzoni F."/>
            <person name="Magnuson J."/>
            <person name="Mondo S."/>
            <person name="Nolan M."/>
            <person name="Ohm R."/>
            <person name="Pangilinan J."/>
            <person name="Park H.-J.H."/>
            <person name="Ramirez L."/>
            <person name="Alfaro M."/>
            <person name="Sun H."/>
            <person name="Tritt A."/>
            <person name="Yoshinaga Y."/>
            <person name="Zwiers L.-H.L."/>
            <person name="Turgeon B.G."/>
            <person name="Goodwin S.B."/>
            <person name="Spatafora J.W."/>
            <person name="Crous P.W."/>
            <person name="Grigoriev I.V."/>
        </authorList>
    </citation>
    <scope>NUCLEOTIDE SEQUENCE [LARGE SCALE GENOMIC DNA]</scope>
    <source>
        <strain evidence="2 3">CBS 611.86</strain>
    </source>
</reference>
<feature type="compositionally biased region" description="Polar residues" evidence="1">
    <location>
        <begin position="286"/>
        <end position="301"/>
    </location>
</feature>
<dbReference type="EMBL" id="JAADJZ010000006">
    <property type="protein sequence ID" value="KAF2874567.1"/>
    <property type="molecule type" value="Genomic_DNA"/>
</dbReference>
<name>A0A7C8IJT4_9PLEO</name>
<dbReference type="OrthoDB" id="3800943at2759"/>
<feature type="compositionally biased region" description="Polar residues" evidence="1">
    <location>
        <begin position="668"/>
        <end position="695"/>
    </location>
</feature>
<evidence type="ECO:0000313" key="3">
    <source>
        <dbReference type="Proteomes" id="UP000481861"/>
    </source>
</evidence>
<organism evidence="2 3">
    <name type="scientific">Massariosphaeria phaeospora</name>
    <dbReference type="NCBI Taxonomy" id="100035"/>
    <lineage>
        <taxon>Eukaryota</taxon>
        <taxon>Fungi</taxon>
        <taxon>Dikarya</taxon>
        <taxon>Ascomycota</taxon>
        <taxon>Pezizomycotina</taxon>
        <taxon>Dothideomycetes</taxon>
        <taxon>Pleosporomycetidae</taxon>
        <taxon>Pleosporales</taxon>
        <taxon>Pleosporales incertae sedis</taxon>
        <taxon>Massariosphaeria</taxon>
    </lineage>
</organism>
<comment type="caution">
    <text evidence="2">The sequence shown here is derived from an EMBL/GenBank/DDBJ whole genome shotgun (WGS) entry which is preliminary data.</text>
</comment>
<feature type="compositionally biased region" description="Basic and acidic residues" evidence="1">
    <location>
        <begin position="650"/>
        <end position="667"/>
    </location>
</feature>
<sequence>MSGDAGPPHASLTDTSDRYEPAWGPRRAPEAETASLTTGPADAGRLLPQDPFAYYKAFVQTRDPTSDTPTASSLVHGDGDNAPPFGAQPFDRPGDQQQPRVRPVAYNHAVRLANRSNGAPLATIVEQGSYSTLNSHGSLLGVGRYPSIRAVENVPPDRARAALAGLHQCDLRGIPENTHTRRGTCEETRLHAGLDKDLLHPRLAWDTIPVKLAAQECATPELRHLNEDPDGKGLKGFFRGVLHNVRGPSRTRSRSCSTPTIVPTEDPDNANSHIHPEHEGPIGDWSKSNHGSRVSGSATDESVSSSSPGQDSSSTHSRHRRDSGSSARNRPRLEQKMLAATHTEPGLVQIPFLLPLIHSSSSTTEQPYRVPGEPAEYHNSHGRYALFPGSRDDLSGRYALSGGPFHRANSSSPREYDHAQDPSRNASFCSTSSTTYSGPVLGVDVDLQHDLGDLAVRTSTPRCSNLCSTPHQALHYEDEVSGSSGEREQHIARMSPHSITSSALPILLPLAAASGIVQPNYATPRLSFFSPSGSLIQAEDSSSPSIDSSKTDCTIPTTKTLYPRNTEASPAQKTLLASAKLPPVRPALVPLTTPPTTIAPLPRHLKHHHNYQHPEETVIVPQSQSTIVEGTAIRGCDGMVRNRSIQPRTRLRDSPLKPRQRRSEYDRSLTSPSNNDRSTIIAISSQPRSRNTLQKLQPPRSSKQRPERRPRSSSAPSAIGPITGHALRVCFCQPDLVTGHTATGRGFNKLGDQPLDQACGNSSAREATPGKMPNVRIVTAERKGKRSQSTVGVGLRVSV</sequence>
<dbReference type="Proteomes" id="UP000481861">
    <property type="component" value="Unassembled WGS sequence"/>
</dbReference>
<keyword evidence="3" id="KW-1185">Reference proteome</keyword>
<evidence type="ECO:0000256" key="1">
    <source>
        <dbReference type="SAM" id="MobiDB-lite"/>
    </source>
</evidence>
<dbReference type="AlphaFoldDB" id="A0A7C8IJT4"/>
<accession>A0A7C8IJT4</accession>
<feature type="region of interest" description="Disordered" evidence="1">
    <location>
        <begin position="638"/>
        <end position="720"/>
    </location>
</feature>
<evidence type="ECO:0000313" key="2">
    <source>
        <dbReference type="EMBL" id="KAF2874567.1"/>
    </source>
</evidence>
<feature type="compositionally biased region" description="Low complexity" evidence="1">
    <location>
        <begin position="246"/>
        <end position="260"/>
    </location>
</feature>
<gene>
    <name evidence="2" type="ORF">BDV95DRAFT_566447</name>
</gene>
<feature type="compositionally biased region" description="Polar residues" evidence="1">
    <location>
        <begin position="63"/>
        <end position="73"/>
    </location>
</feature>
<feature type="region of interest" description="Disordered" evidence="1">
    <location>
        <begin position="63"/>
        <end position="100"/>
    </location>
</feature>
<feature type="region of interest" description="Disordered" evidence="1">
    <location>
        <begin position="245"/>
        <end position="332"/>
    </location>
</feature>
<feature type="region of interest" description="Disordered" evidence="1">
    <location>
        <begin position="405"/>
        <end position="430"/>
    </location>
</feature>
<feature type="region of interest" description="Disordered" evidence="1">
    <location>
        <begin position="1"/>
        <end position="47"/>
    </location>
</feature>
<proteinExistence type="predicted"/>
<protein>
    <submittedName>
        <fullName evidence="2">Uncharacterized protein</fullName>
    </submittedName>
</protein>
<feature type="compositionally biased region" description="Low complexity" evidence="1">
    <location>
        <begin position="302"/>
        <end position="315"/>
    </location>
</feature>